<reference evidence="2 3" key="1">
    <citation type="journal article" date="2017" name="J. Biotechnol.">
        <title>The complete genome sequence of Streptomyces autolyticus CGMCC 0516, the producer of geldanamycin, autolytimycin, reblastatin and elaiophylin.</title>
        <authorList>
            <person name="Yin M."/>
            <person name="Jiang M."/>
            <person name="Ren Z."/>
            <person name="Dong Y."/>
            <person name="Lu T."/>
        </authorList>
    </citation>
    <scope>NUCLEOTIDE SEQUENCE [LARGE SCALE GENOMIC DNA]</scope>
    <source>
        <strain evidence="2 3">CGMCC0516</strain>
    </source>
</reference>
<feature type="region of interest" description="Disordered" evidence="1">
    <location>
        <begin position="375"/>
        <end position="416"/>
    </location>
</feature>
<dbReference type="RefSeq" id="WP_079257719.1">
    <property type="nucleotide sequence ID" value="NZ_CP019458.1"/>
</dbReference>
<evidence type="ECO:0000313" key="2">
    <source>
        <dbReference type="EMBL" id="AQA11982.1"/>
    </source>
</evidence>
<accession>A0ABM6HDB9</accession>
<dbReference type="Pfam" id="PF01547">
    <property type="entry name" value="SBP_bac_1"/>
    <property type="match status" value="1"/>
</dbReference>
<dbReference type="PANTHER" id="PTHR43649">
    <property type="entry name" value="ARABINOSE-BINDING PROTEIN-RELATED"/>
    <property type="match status" value="1"/>
</dbReference>
<gene>
    <name evidence="2" type="ORF">BV401_17515</name>
</gene>
<dbReference type="Proteomes" id="UP000187851">
    <property type="component" value="Chromosome"/>
</dbReference>
<dbReference type="PANTHER" id="PTHR43649:SF11">
    <property type="entry name" value="ABC TRANSPORTER SUBSTRATE-BINDING PROTEIN YESO-RELATED"/>
    <property type="match status" value="1"/>
</dbReference>
<sequence length="429" mass="46653">MRGNGTRTSLALALVLTFGGTLTGCGGDGGGGSGGKVSLQFAWWGNPDRAARTEEAIKLFERRHPDIDVRTSFAGFDTYLTKLATQAAGGDAPDVMQLDYRQINQYATSGILLDLGQHPELRSSDIDKGLLATGVVDGKQYALPAARGTETVAYDATLWRKAGVPAPTRSWTWDDWSDAMRKLSAAKTSQGRVGSIDPGQSEDVFEIWLRGQGKSLYTADKKLGFTEDDLTRFWEWSTDLREDGAVSPAEQTTLMDGTVENTPLGRQKAIADFNWDAPVSGYEAIVGKGLKMAPMPVGDDGTPGQYFKPSMFFGASAKTPHPKQAAQLIDFLLNDKEAGAILGASRGIPANDTIRQEVLPKLEGFDQVISTYQKQFEGRLKDPPPAPPKGDASLQKTFSRDYDQVSYEHMSPREAAQDYITEAKAELRQ</sequence>
<dbReference type="PROSITE" id="PS51257">
    <property type="entry name" value="PROKAR_LIPOPROTEIN"/>
    <property type="match status" value="1"/>
</dbReference>
<protein>
    <submittedName>
        <fullName evidence="2">Sugar ABC transporter substrate-binding protein</fullName>
    </submittedName>
</protein>
<dbReference type="InterPro" id="IPR006059">
    <property type="entry name" value="SBP"/>
</dbReference>
<keyword evidence="3" id="KW-1185">Reference proteome</keyword>
<dbReference type="InterPro" id="IPR050490">
    <property type="entry name" value="Bact_solute-bd_prot1"/>
</dbReference>
<dbReference type="SUPFAM" id="SSF53850">
    <property type="entry name" value="Periplasmic binding protein-like II"/>
    <property type="match status" value="1"/>
</dbReference>
<proteinExistence type="predicted"/>
<evidence type="ECO:0000256" key="1">
    <source>
        <dbReference type="SAM" id="MobiDB-lite"/>
    </source>
</evidence>
<dbReference type="Gene3D" id="3.40.190.10">
    <property type="entry name" value="Periplasmic binding protein-like II"/>
    <property type="match status" value="2"/>
</dbReference>
<organism evidence="2 3">
    <name type="scientific">Streptomyces autolyticus</name>
    <dbReference type="NCBI Taxonomy" id="75293"/>
    <lineage>
        <taxon>Bacteria</taxon>
        <taxon>Bacillati</taxon>
        <taxon>Actinomycetota</taxon>
        <taxon>Actinomycetes</taxon>
        <taxon>Kitasatosporales</taxon>
        <taxon>Streptomycetaceae</taxon>
        <taxon>Streptomyces</taxon>
    </lineage>
</organism>
<name>A0ABM6HDB9_9ACTN</name>
<evidence type="ECO:0000313" key="3">
    <source>
        <dbReference type="Proteomes" id="UP000187851"/>
    </source>
</evidence>
<dbReference type="EMBL" id="CP019458">
    <property type="protein sequence ID" value="AQA11982.1"/>
    <property type="molecule type" value="Genomic_DNA"/>
</dbReference>